<evidence type="ECO:0000313" key="2">
    <source>
        <dbReference type="EMBL" id="KAJ5396959.1"/>
    </source>
</evidence>
<organism evidence="2 3">
    <name type="scientific">Penicillium cosmopolitanum</name>
    <dbReference type="NCBI Taxonomy" id="1131564"/>
    <lineage>
        <taxon>Eukaryota</taxon>
        <taxon>Fungi</taxon>
        <taxon>Dikarya</taxon>
        <taxon>Ascomycota</taxon>
        <taxon>Pezizomycotina</taxon>
        <taxon>Eurotiomycetes</taxon>
        <taxon>Eurotiomycetidae</taxon>
        <taxon>Eurotiales</taxon>
        <taxon>Aspergillaceae</taxon>
        <taxon>Penicillium</taxon>
    </lineage>
</organism>
<sequence>MAARSRLVDLASIPTVAQLYRTKKLLPGESIDSAFPPSQQLNDSIALILNDITKLDIDCIVNAANNSLLGGGGVDGAIHRAAGPQLLEECSELDGCDTGDAKITKAYELPCKNVIHTVGPIYWDRSRHQNTAHPETLLRSCYRTSMELAMQHGLKTIAFPAISTGVYGYPIDLAARAVTQEVRQFLETHAGVPNALQQVIFCNFEPRDMNVYAQMFTQFLPPTPEDLRIADQGAGAGVTNGI</sequence>
<keyword evidence="3" id="KW-1185">Reference proteome</keyword>
<feature type="domain" description="Macro" evidence="1">
    <location>
        <begin position="32"/>
        <end position="220"/>
    </location>
</feature>
<dbReference type="SMART" id="SM00506">
    <property type="entry name" value="A1pp"/>
    <property type="match status" value="1"/>
</dbReference>
<accession>A0A9W9W1K0</accession>
<dbReference type="CDD" id="cd02908">
    <property type="entry name" value="Macro_OAADPr_deacetylase"/>
    <property type="match status" value="1"/>
</dbReference>
<dbReference type="EMBL" id="JAPZBU010000006">
    <property type="protein sequence ID" value="KAJ5396959.1"/>
    <property type="molecule type" value="Genomic_DNA"/>
</dbReference>
<dbReference type="Pfam" id="PF01661">
    <property type="entry name" value="Macro"/>
    <property type="match status" value="1"/>
</dbReference>
<dbReference type="PANTHER" id="PTHR11106:SF27">
    <property type="entry name" value="MACRO DOMAIN-CONTAINING PROTEIN"/>
    <property type="match status" value="1"/>
</dbReference>
<name>A0A9W9W1K0_9EURO</name>
<proteinExistence type="predicted"/>
<dbReference type="PROSITE" id="PS51154">
    <property type="entry name" value="MACRO"/>
    <property type="match status" value="1"/>
</dbReference>
<evidence type="ECO:0000313" key="3">
    <source>
        <dbReference type="Proteomes" id="UP001147747"/>
    </source>
</evidence>
<dbReference type="SUPFAM" id="SSF52949">
    <property type="entry name" value="Macro domain-like"/>
    <property type="match status" value="1"/>
</dbReference>
<dbReference type="OrthoDB" id="6077599at2759"/>
<comment type="caution">
    <text evidence="2">The sequence shown here is derived from an EMBL/GenBank/DDBJ whole genome shotgun (WGS) entry which is preliminary data.</text>
</comment>
<reference evidence="2" key="2">
    <citation type="journal article" date="2023" name="IMA Fungus">
        <title>Comparative genomic study of the Penicillium genus elucidates a diverse pangenome and 15 lateral gene transfer events.</title>
        <authorList>
            <person name="Petersen C."/>
            <person name="Sorensen T."/>
            <person name="Nielsen M.R."/>
            <person name="Sondergaard T.E."/>
            <person name="Sorensen J.L."/>
            <person name="Fitzpatrick D.A."/>
            <person name="Frisvad J.C."/>
            <person name="Nielsen K.L."/>
        </authorList>
    </citation>
    <scope>NUCLEOTIDE SEQUENCE</scope>
    <source>
        <strain evidence="2">IBT 29677</strain>
    </source>
</reference>
<dbReference type="Gene3D" id="3.40.220.10">
    <property type="entry name" value="Leucine Aminopeptidase, subunit E, domain 1"/>
    <property type="match status" value="1"/>
</dbReference>
<dbReference type="InterPro" id="IPR043472">
    <property type="entry name" value="Macro_dom-like"/>
</dbReference>
<protein>
    <recommendedName>
        <fullName evidence="1">Macro domain-containing protein</fullName>
    </recommendedName>
</protein>
<gene>
    <name evidence="2" type="ORF">N7509_005072</name>
</gene>
<dbReference type="NCBIfam" id="NF001664">
    <property type="entry name" value="PRK00431.1-6"/>
    <property type="match status" value="1"/>
</dbReference>
<dbReference type="RefSeq" id="XP_056489011.1">
    <property type="nucleotide sequence ID" value="XM_056629709.1"/>
</dbReference>
<dbReference type="Proteomes" id="UP001147747">
    <property type="component" value="Unassembled WGS sequence"/>
</dbReference>
<evidence type="ECO:0000259" key="1">
    <source>
        <dbReference type="PROSITE" id="PS51154"/>
    </source>
</evidence>
<dbReference type="InterPro" id="IPR002589">
    <property type="entry name" value="Macro_dom"/>
</dbReference>
<dbReference type="PANTHER" id="PTHR11106">
    <property type="entry name" value="GANGLIOSIDE INDUCED DIFFERENTIATION ASSOCIATED PROTEIN 2-RELATED"/>
    <property type="match status" value="1"/>
</dbReference>
<dbReference type="AlphaFoldDB" id="A0A9W9W1K0"/>
<reference evidence="2" key="1">
    <citation type="submission" date="2022-12" db="EMBL/GenBank/DDBJ databases">
        <authorList>
            <person name="Petersen C."/>
        </authorList>
    </citation>
    <scope>NUCLEOTIDE SEQUENCE</scope>
    <source>
        <strain evidence="2">IBT 29677</strain>
    </source>
</reference>
<dbReference type="GeneID" id="81368689"/>